<accession>A0A1X7ADK5</accession>
<proteinExistence type="predicted"/>
<gene>
    <name evidence="2" type="ORF">EHSB41UT_00022</name>
</gene>
<organism evidence="2 3">
    <name type="scientific">Parendozoicomonas haliclonae</name>
    <dbReference type="NCBI Taxonomy" id="1960125"/>
    <lineage>
        <taxon>Bacteria</taxon>
        <taxon>Pseudomonadati</taxon>
        <taxon>Pseudomonadota</taxon>
        <taxon>Gammaproteobacteria</taxon>
        <taxon>Oceanospirillales</taxon>
        <taxon>Endozoicomonadaceae</taxon>
        <taxon>Parendozoicomonas</taxon>
    </lineage>
</organism>
<dbReference type="AlphaFoldDB" id="A0A1X7ADK5"/>
<reference evidence="2 3" key="1">
    <citation type="submission" date="2017-03" db="EMBL/GenBank/DDBJ databases">
        <authorList>
            <person name="Afonso C.L."/>
            <person name="Miller P.J."/>
            <person name="Scott M.A."/>
            <person name="Spackman E."/>
            <person name="Goraichik I."/>
            <person name="Dimitrov K.M."/>
            <person name="Suarez D.L."/>
            <person name="Swayne D.E."/>
        </authorList>
    </citation>
    <scope>NUCLEOTIDE SEQUENCE [LARGE SCALE GENOMIC DNA]</scope>
    <source>
        <strain evidence="2">SB41UT1</strain>
    </source>
</reference>
<evidence type="ECO:0000313" key="2">
    <source>
        <dbReference type="EMBL" id="SMA31525.1"/>
    </source>
</evidence>
<dbReference type="EMBL" id="FWPT01000001">
    <property type="protein sequence ID" value="SMA31525.1"/>
    <property type="molecule type" value="Genomic_DNA"/>
</dbReference>
<evidence type="ECO:0000256" key="1">
    <source>
        <dbReference type="SAM" id="MobiDB-lite"/>
    </source>
</evidence>
<dbReference type="Proteomes" id="UP000196573">
    <property type="component" value="Unassembled WGS sequence"/>
</dbReference>
<evidence type="ECO:0000313" key="3">
    <source>
        <dbReference type="Proteomes" id="UP000196573"/>
    </source>
</evidence>
<keyword evidence="3" id="KW-1185">Reference proteome</keyword>
<name>A0A1X7ADK5_9GAMM</name>
<protein>
    <submittedName>
        <fullName evidence="2">Uncharacterized protein</fullName>
    </submittedName>
</protein>
<sequence>MSLLQTLQSVAERTIQKSSGSKKTVLFLTLLAVSLVALGNKEFEEVTQVLSRTISQWTGFAPDSLNDDELSWNDQLALMEQAELNKEAFTAASQQKQAVDREQMNLLNGIDKTTEHVLNRNNWQSGIRDAKEGGKTVAKNVGAAVNALRGSKQTSQPNSNDRDSNAEPSVENKLQNSKSRFHSAGSGDNLELSATLDQLKQRLLALNLPLNQWELYKKKDRLAFDIAFAEQIIQQNPSYSLVISTFADRLAAASQQTTTNDFSELFAEITLLHLYLHPAHGLRLTALGMRKKHPSYRQEYQKRFHLQSDLQIEDQKLKTMELHQENLQQALTPNDEEYRRLTSALNSILEKHAGALSTFSFHQYQLQTAITLSAIVHDLSEAKATRNDAVKLAKRMQPLATLWEFSDCRQHIPNGQNRNRICSDLLEQDLTPDHHQTIAQADKLFLSTEVTHFTVHQLFHAKELIFRLTGHHPLPKNEEQ</sequence>
<feature type="region of interest" description="Disordered" evidence="1">
    <location>
        <begin position="147"/>
        <end position="186"/>
    </location>
</feature>